<protein>
    <submittedName>
        <fullName evidence="2">Uncharacterized protein</fullName>
    </submittedName>
</protein>
<proteinExistence type="predicted"/>
<keyword evidence="3" id="KW-1185">Reference proteome</keyword>
<evidence type="ECO:0000313" key="3">
    <source>
        <dbReference type="Proteomes" id="UP001151760"/>
    </source>
</evidence>
<sequence>MSVSLFIESCLGNFVHPDFSVDDRLNLKSILRVDTEPLSWSNSSSILGDRALPRRSTWLVFLELNRFGTILLGGKGAGGKVSGRSSGKTFGNSLTTGISSSLF</sequence>
<comment type="caution">
    <text evidence="2">The sequence shown here is derived from an EMBL/GenBank/DDBJ whole genome shotgun (WGS) entry which is preliminary data.</text>
</comment>
<dbReference type="Proteomes" id="UP001151760">
    <property type="component" value="Unassembled WGS sequence"/>
</dbReference>
<evidence type="ECO:0000313" key="2">
    <source>
        <dbReference type="EMBL" id="GJT81398.1"/>
    </source>
</evidence>
<organism evidence="2 3">
    <name type="scientific">Tanacetum coccineum</name>
    <dbReference type="NCBI Taxonomy" id="301880"/>
    <lineage>
        <taxon>Eukaryota</taxon>
        <taxon>Viridiplantae</taxon>
        <taxon>Streptophyta</taxon>
        <taxon>Embryophyta</taxon>
        <taxon>Tracheophyta</taxon>
        <taxon>Spermatophyta</taxon>
        <taxon>Magnoliopsida</taxon>
        <taxon>eudicotyledons</taxon>
        <taxon>Gunneridae</taxon>
        <taxon>Pentapetalae</taxon>
        <taxon>asterids</taxon>
        <taxon>campanulids</taxon>
        <taxon>Asterales</taxon>
        <taxon>Asteraceae</taxon>
        <taxon>Asteroideae</taxon>
        <taxon>Anthemideae</taxon>
        <taxon>Anthemidinae</taxon>
        <taxon>Tanacetum</taxon>
    </lineage>
</organism>
<feature type="compositionally biased region" description="Polar residues" evidence="1">
    <location>
        <begin position="89"/>
        <end position="103"/>
    </location>
</feature>
<dbReference type="EMBL" id="BQNB010019078">
    <property type="protein sequence ID" value="GJT81398.1"/>
    <property type="molecule type" value="Genomic_DNA"/>
</dbReference>
<reference evidence="2" key="2">
    <citation type="submission" date="2022-01" db="EMBL/GenBank/DDBJ databases">
        <authorList>
            <person name="Yamashiro T."/>
            <person name="Shiraishi A."/>
            <person name="Satake H."/>
            <person name="Nakayama K."/>
        </authorList>
    </citation>
    <scope>NUCLEOTIDE SEQUENCE</scope>
</reference>
<feature type="region of interest" description="Disordered" evidence="1">
    <location>
        <begin position="75"/>
        <end position="103"/>
    </location>
</feature>
<reference evidence="2" key="1">
    <citation type="journal article" date="2022" name="Int. J. Mol. Sci.">
        <title>Draft Genome of Tanacetum Coccineum: Genomic Comparison of Closely Related Tanacetum-Family Plants.</title>
        <authorList>
            <person name="Yamashiro T."/>
            <person name="Shiraishi A."/>
            <person name="Nakayama K."/>
            <person name="Satake H."/>
        </authorList>
    </citation>
    <scope>NUCLEOTIDE SEQUENCE</scope>
</reference>
<evidence type="ECO:0000256" key="1">
    <source>
        <dbReference type="SAM" id="MobiDB-lite"/>
    </source>
</evidence>
<name>A0ABQ5H2U7_9ASTR</name>
<gene>
    <name evidence="2" type="ORF">Tco_1055740</name>
</gene>
<accession>A0ABQ5H2U7</accession>